<dbReference type="EMBL" id="CAVMJV010000087">
    <property type="protein sequence ID" value="CAK5091302.1"/>
    <property type="molecule type" value="Genomic_DNA"/>
</dbReference>
<evidence type="ECO:0000313" key="2">
    <source>
        <dbReference type="Proteomes" id="UP001497535"/>
    </source>
</evidence>
<reference evidence="1" key="1">
    <citation type="submission" date="2023-11" db="EMBL/GenBank/DDBJ databases">
        <authorList>
            <person name="Poullet M."/>
        </authorList>
    </citation>
    <scope>NUCLEOTIDE SEQUENCE</scope>
    <source>
        <strain evidence="1">E1834</strain>
    </source>
</reference>
<protein>
    <submittedName>
        <fullName evidence="1">Uncharacterized protein</fullName>
    </submittedName>
</protein>
<proteinExistence type="predicted"/>
<evidence type="ECO:0000313" key="1">
    <source>
        <dbReference type="EMBL" id="CAK5091302.1"/>
    </source>
</evidence>
<sequence>MNGSSRISSNFNNLFTPSLIDEIKFLTQIHSKLANNLVKLRELLKQFNSVEKAKEVLLNDSITFREHPDILNRVKAKLHQKANNILEHLNIYSSKLLFIHSKLNNFPPNTFNYQFIEDDIFILKTHTNRLKNLLDSFILQFNEGRVLPFLNKTIDPLLFCNLSKQLEPELSFSFEISDTKAHPSWLVQRAIERIKSFN</sequence>
<accession>A0ACB1AIC2</accession>
<comment type="caution">
    <text evidence="1">The sequence shown here is derived from an EMBL/GenBank/DDBJ whole genome shotgun (WGS) entry which is preliminary data.</text>
</comment>
<organism evidence="1 2">
    <name type="scientific">Meloidogyne enterolobii</name>
    <name type="common">Root-knot nematode worm</name>
    <name type="synonym">Meloidogyne mayaguensis</name>
    <dbReference type="NCBI Taxonomy" id="390850"/>
    <lineage>
        <taxon>Eukaryota</taxon>
        <taxon>Metazoa</taxon>
        <taxon>Ecdysozoa</taxon>
        <taxon>Nematoda</taxon>
        <taxon>Chromadorea</taxon>
        <taxon>Rhabditida</taxon>
        <taxon>Tylenchina</taxon>
        <taxon>Tylenchomorpha</taxon>
        <taxon>Tylenchoidea</taxon>
        <taxon>Meloidogynidae</taxon>
        <taxon>Meloidogyninae</taxon>
        <taxon>Meloidogyne</taxon>
    </lineage>
</organism>
<name>A0ACB1AIC2_MELEN</name>
<gene>
    <name evidence="1" type="ORF">MENTE1834_LOCUS39138</name>
</gene>
<dbReference type="Proteomes" id="UP001497535">
    <property type="component" value="Unassembled WGS sequence"/>
</dbReference>
<keyword evidence="2" id="KW-1185">Reference proteome</keyword>